<name>A0A6C7EBQ0_ILUCY</name>
<keyword evidence="2" id="KW-0812">Transmembrane</keyword>
<dbReference type="EMBL" id="AP012057">
    <property type="protein sequence ID" value="BAN04167.1"/>
    <property type="molecule type" value="Genomic_DNA"/>
</dbReference>
<evidence type="ECO:0000256" key="1">
    <source>
        <dbReference type="SAM" id="MobiDB-lite"/>
    </source>
</evidence>
<organism evidence="3 4">
    <name type="scientific">Ilumatobacter coccineus (strain NBRC 103263 / KCTC 29153 / YM16-304)</name>
    <dbReference type="NCBI Taxonomy" id="1313172"/>
    <lineage>
        <taxon>Bacteria</taxon>
        <taxon>Bacillati</taxon>
        <taxon>Actinomycetota</taxon>
        <taxon>Acidimicrobiia</taxon>
        <taxon>Acidimicrobiales</taxon>
        <taxon>Ilumatobacteraceae</taxon>
        <taxon>Ilumatobacter</taxon>
    </lineage>
</organism>
<keyword evidence="4" id="KW-1185">Reference proteome</keyword>
<reference evidence="3 4" key="1">
    <citation type="journal article" date="2013" name="Int. J. Syst. Evol. Microbiol.">
        <title>Ilumatobacter nonamiense sp. nov. and Ilumatobacter coccineum sp. nov., isolated from seashore sand.</title>
        <authorList>
            <person name="Matsumoto A."/>
            <person name="Kasai H."/>
            <person name="Matsuo Y."/>
            <person name="Shizuri Y."/>
            <person name="Ichikawa N."/>
            <person name="Fujita N."/>
            <person name="Omura S."/>
            <person name="Takahashi Y."/>
        </authorList>
    </citation>
    <scope>NUCLEOTIDE SEQUENCE [LARGE SCALE GENOMIC DNA]</scope>
    <source>
        <strain evidence="4">NBRC 103263 / KCTC 29153 / YM16-304</strain>
    </source>
</reference>
<dbReference type="KEGG" id="aym:YM304_38530"/>
<proteinExistence type="predicted"/>
<evidence type="ECO:0000313" key="4">
    <source>
        <dbReference type="Proteomes" id="UP000011863"/>
    </source>
</evidence>
<protein>
    <submittedName>
        <fullName evidence="3">Uncharacterized protein</fullName>
    </submittedName>
</protein>
<dbReference type="Proteomes" id="UP000011863">
    <property type="component" value="Chromosome"/>
</dbReference>
<evidence type="ECO:0000313" key="3">
    <source>
        <dbReference type="EMBL" id="BAN04167.1"/>
    </source>
</evidence>
<sequence length="105" mass="10934">MSDNANHDQEHPMHTAPQPIIPTTIAPADTIRHAPPSTTGLRPVRLFAALGLLAVPAAGVAATTAIDPMAADTQLLLAGGFIAFGFGSIVALMTTHRPRGRLRAH</sequence>
<feature type="region of interest" description="Disordered" evidence="1">
    <location>
        <begin position="1"/>
        <end position="22"/>
    </location>
</feature>
<keyword evidence="2" id="KW-1133">Transmembrane helix</keyword>
<gene>
    <name evidence="3" type="ORF">YM304_38530</name>
</gene>
<accession>A0A6C7EBQ0</accession>
<feature type="compositionally biased region" description="Basic and acidic residues" evidence="1">
    <location>
        <begin position="1"/>
        <end position="13"/>
    </location>
</feature>
<evidence type="ECO:0000256" key="2">
    <source>
        <dbReference type="SAM" id="Phobius"/>
    </source>
</evidence>
<feature type="transmembrane region" description="Helical" evidence="2">
    <location>
        <begin position="46"/>
        <end position="63"/>
    </location>
</feature>
<feature type="transmembrane region" description="Helical" evidence="2">
    <location>
        <begin position="75"/>
        <end position="93"/>
    </location>
</feature>
<keyword evidence="2" id="KW-0472">Membrane</keyword>
<dbReference type="AlphaFoldDB" id="A0A6C7EBQ0"/>